<dbReference type="Gene3D" id="3.40.50.300">
    <property type="entry name" value="P-loop containing nucleotide triphosphate hydrolases"/>
    <property type="match status" value="2"/>
</dbReference>
<keyword evidence="8 11" id="KW-1133">Transmembrane helix</keyword>
<dbReference type="InterPro" id="IPR026082">
    <property type="entry name" value="ABCA"/>
</dbReference>
<gene>
    <name evidence="13" type="primary">Abca3</name>
    <name evidence="13" type="ORF">SNAT2548_LOCUS31481</name>
</gene>
<reference evidence="13" key="1">
    <citation type="submission" date="2021-02" db="EMBL/GenBank/DDBJ databases">
        <authorList>
            <person name="Dougan E. K."/>
            <person name="Rhodes N."/>
            <person name="Thang M."/>
            <person name="Chan C."/>
        </authorList>
    </citation>
    <scope>NUCLEOTIDE SEQUENCE</scope>
</reference>
<dbReference type="PROSITE" id="PS00211">
    <property type="entry name" value="ABC_TRANSPORTER_1"/>
    <property type="match status" value="2"/>
</dbReference>
<feature type="transmembrane region" description="Helical" evidence="11">
    <location>
        <begin position="936"/>
        <end position="954"/>
    </location>
</feature>
<evidence type="ECO:0000256" key="9">
    <source>
        <dbReference type="ARBA" id="ARBA00023136"/>
    </source>
</evidence>
<keyword evidence="9 11" id="KW-0472">Membrane</keyword>
<evidence type="ECO:0000256" key="6">
    <source>
        <dbReference type="ARBA" id="ARBA00022741"/>
    </source>
</evidence>
<feature type="domain" description="ABC transporter" evidence="12">
    <location>
        <begin position="998"/>
        <end position="1239"/>
    </location>
</feature>
<dbReference type="FunFam" id="3.40.50.300:FF:000335">
    <property type="entry name" value="ATP binding cassette subfamily A member 5"/>
    <property type="match status" value="2"/>
</dbReference>
<feature type="transmembrane region" description="Helical" evidence="11">
    <location>
        <begin position="862"/>
        <end position="886"/>
    </location>
</feature>
<feature type="compositionally biased region" description="Low complexity" evidence="10">
    <location>
        <begin position="1348"/>
        <end position="1362"/>
    </location>
</feature>
<dbReference type="InterPro" id="IPR017871">
    <property type="entry name" value="ABC_transporter-like_CS"/>
</dbReference>
<dbReference type="CDD" id="cd03263">
    <property type="entry name" value="ABC_subfamily_A"/>
    <property type="match status" value="2"/>
</dbReference>
<proteinExistence type="inferred from homology"/>
<comment type="subcellular location">
    <subcellularLocation>
        <location evidence="1">Membrane</location>
        <topology evidence="1">Multi-pass membrane protein</topology>
    </subcellularLocation>
</comment>
<dbReference type="GO" id="GO:0005319">
    <property type="term" value="F:lipid transporter activity"/>
    <property type="evidence" value="ECO:0007669"/>
    <property type="project" value="TreeGrafter"/>
</dbReference>
<feature type="transmembrane region" description="Helical" evidence="11">
    <location>
        <begin position="89"/>
        <end position="115"/>
    </location>
</feature>
<evidence type="ECO:0000256" key="5">
    <source>
        <dbReference type="ARBA" id="ARBA00022737"/>
    </source>
</evidence>
<dbReference type="InterPro" id="IPR003593">
    <property type="entry name" value="AAA+_ATPase"/>
</dbReference>
<name>A0A812U0F9_9DINO</name>
<dbReference type="InterPro" id="IPR003439">
    <property type="entry name" value="ABC_transporter-like_ATP-bd"/>
</dbReference>
<feature type="region of interest" description="Disordered" evidence="10">
    <location>
        <begin position="1329"/>
        <end position="1362"/>
    </location>
</feature>
<evidence type="ECO:0000256" key="8">
    <source>
        <dbReference type="ARBA" id="ARBA00022989"/>
    </source>
</evidence>
<dbReference type="OrthoDB" id="8061355at2759"/>
<feature type="transmembrane region" description="Helical" evidence="11">
    <location>
        <begin position="136"/>
        <end position="165"/>
    </location>
</feature>
<dbReference type="SMART" id="SM00382">
    <property type="entry name" value="AAA"/>
    <property type="match status" value="2"/>
</dbReference>
<dbReference type="Pfam" id="PF00005">
    <property type="entry name" value="ABC_tran"/>
    <property type="match status" value="2"/>
</dbReference>
<dbReference type="PANTHER" id="PTHR19229">
    <property type="entry name" value="ATP-BINDING CASSETTE TRANSPORTER SUBFAMILY A ABCA"/>
    <property type="match status" value="1"/>
</dbReference>
<feature type="compositionally biased region" description="Acidic residues" evidence="10">
    <location>
        <begin position="685"/>
        <end position="699"/>
    </location>
</feature>
<keyword evidence="6" id="KW-0547">Nucleotide-binding</keyword>
<evidence type="ECO:0000256" key="7">
    <source>
        <dbReference type="ARBA" id="ARBA00022840"/>
    </source>
</evidence>
<feature type="transmembrane region" description="Helical" evidence="11">
    <location>
        <begin position="292"/>
        <end position="317"/>
    </location>
</feature>
<evidence type="ECO:0000256" key="2">
    <source>
        <dbReference type="ARBA" id="ARBA00008869"/>
    </source>
</evidence>
<comment type="caution">
    <text evidence="13">The sequence shown here is derived from an EMBL/GenBank/DDBJ whole genome shotgun (WGS) entry which is preliminary data.</text>
</comment>
<dbReference type="PROSITE" id="PS50893">
    <property type="entry name" value="ABC_TRANSPORTER_2"/>
    <property type="match status" value="2"/>
</dbReference>
<dbReference type="GO" id="GO:0140359">
    <property type="term" value="F:ABC-type transporter activity"/>
    <property type="evidence" value="ECO:0007669"/>
    <property type="project" value="InterPro"/>
</dbReference>
<dbReference type="Pfam" id="PF12698">
    <property type="entry name" value="ABC2_membrane_3"/>
    <property type="match status" value="1"/>
</dbReference>
<protein>
    <submittedName>
        <fullName evidence="13">Abca3 protein</fullName>
    </submittedName>
</protein>
<dbReference type="InterPro" id="IPR027417">
    <property type="entry name" value="P-loop_NTPase"/>
</dbReference>
<keyword evidence="7" id="KW-0067">ATP-binding</keyword>
<evidence type="ECO:0000256" key="11">
    <source>
        <dbReference type="SAM" id="Phobius"/>
    </source>
</evidence>
<feature type="domain" description="ABC transporter" evidence="12">
    <location>
        <begin position="359"/>
        <end position="588"/>
    </location>
</feature>
<evidence type="ECO:0000313" key="14">
    <source>
        <dbReference type="Proteomes" id="UP000604046"/>
    </source>
</evidence>
<feature type="transmembrane region" description="Helical" evidence="11">
    <location>
        <begin position="796"/>
        <end position="819"/>
    </location>
</feature>
<comment type="similarity">
    <text evidence="2">Belongs to the ABC transporter superfamily. ABCA family.</text>
</comment>
<feature type="region of interest" description="Disordered" evidence="10">
    <location>
        <begin position="678"/>
        <end position="699"/>
    </location>
</feature>
<evidence type="ECO:0000256" key="1">
    <source>
        <dbReference type="ARBA" id="ARBA00004141"/>
    </source>
</evidence>
<feature type="transmembrane region" description="Helical" evidence="11">
    <location>
        <begin position="831"/>
        <end position="850"/>
    </location>
</feature>
<dbReference type="InterPro" id="IPR013525">
    <property type="entry name" value="ABC2_TM"/>
</dbReference>
<evidence type="ECO:0000259" key="12">
    <source>
        <dbReference type="PROSITE" id="PS50893"/>
    </source>
</evidence>
<keyword evidence="5" id="KW-0677">Repeat</keyword>
<dbReference type="GO" id="GO:0016887">
    <property type="term" value="F:ATP hydrolysis activity"/>
    <property type="evidence" value="ECO:0007669"/>
    <property type="project" value="InterPro"/>
</dbReference>
<feature type="transmembrane region" description="Helical" evidence="11">
    <location>
        <begin position="40"/>
        <end position="61"/>
    </location>
</feature>
<sequence>MEHVKPEWEPLEPPPSPTKWATFKVMLYKHLKVAMKRKRLLSNVYLAFMYSGLAAVTYHGLNKMAESFESIESQEGHESQELSSLRTSMLVILVPLFLLLAAQGTLQSAIVEIVGEKESKMKIIQEIYGLTTTMYWLSWMGYFAIVSCASISVAYIMLTLVVPVFSNSSPLIVLLIFFAGYVQQLEFAAIVSIFVDRQQTASILAGLVNLVLMSSFAALQAWLKGKSRATWLVASLLPTVNVGNSFSTVLWHEALYSCNDECTRGLNFRSIFQEELCATPYSPSEPCQDPTVIFPAGYSLMMMLASVLIYFVLAWWLEQVWQGEFGQAKALSFCLRPAYWASWCKETSRRCVEDAPPTLCLRKLHKAFGEQVAVDSIDLDVRKGEVFALLGHNGAGKTTCLNCVVGLTSVTSGGVTVNGYDISTQLTEARRQMAICPQDNPLYDVFTVREHLYFFACLRGVDRDFDGMICQLLAELGIEEKVDDLCTTLSGGQKRRLWVATALLGETPLLFLDEPTSGMDPASRRKLWRLLLQAKSVGRAVLFTTHYLEEADALADRKAVLSRGRIQACGTSHDLKMQFGVGYHFEVEFGGSPSPNQLQLLSRLVQEHVAGAKLEMGRSLAQKVSYSLPFHQISKFGPLLLEVDRHKPILGFDAYSMSMTSLEEVFMLLGEQAEQEEAGARCGEDVDEDEASESDTDSDAEIHVVEQSEFRSMQAMACLRLLLIIGDRRTAINALLVPAILLLYGLNQGAASFQLAFCSAAALTLPLSVFSAQILRDKSQKCKITAISQGLSVRAYWLGTLAGHYAVLSLIVAILIMAVQICGVPILDGPGFPLFCMQAALYPVGLLLYSYNVSLLFTTVEFALKVLPLLNVFLVFVPVGAVSLLWRLPGTSWQSAAKITHVLMSIFNPVYPLPGLIVTMTSEMPWFEYFRSWPGATLYGSILAWSVFGSLLLWRDARSYTARPGHLEDSADFSDLKDEDVLEEEAQVAAQDDGTEAVRYQSLYHTYRTRVNKEWKETPAVRGISLRVHRGECFGLLGPNGAGKTTTLGVLTGEIRPPSAGQVHIYGHDVTTEEGRVEAYKELGLCPQIDPIWENLSGREHLIFYGRVKGVPSKVLERRVEELLRRLGFSADDRSKAAGAYSGGMKRKLSLAIALLGRSSLLFLDEPSAAVDAVAKRHLWKVIRRRDRDQTVVMTTHSMEEAEALCDRLAIQVSGQLRCLGTPFHIKDKYGCGYQLEIFCHRPTSESAWQMQAEALQAFVLSRISSKAKLLENHAGRFLFQLPPAGHEGLSLGQVFVAMQSSKQFLGISDYSLMQPSLEQVFVRFAKEQEEATQDGQMQEREDIFQRSASSASSSSDSGASR</sequence>
<dbReference type="PANTHER" id="PTHR19229:SF36">
    <property type="entry name" value="ATP-BINDING CASSETTE SUB-FAMILY A MEMBER 2"/>
    <property type="match status" value="1"/>
</dbReference>
<feature type="transmembrane region" description="Helical" evidence="11">
    <location>
        <begin position="730"/>
        <end position="747"/>
    </location>
</feature>
<dbReference type="SUPFAM" id="SSF52540">
    <property type="entry name" value="P-loop containing nucleoside triphosphate hydrolases"/>
    <property type="match status" value="2"/>
</dbReference>
<evidence type="ECO:0000256" key="10">
    <source>
        <dbReference type="SAM" id="MobiDB-lite"/>
    </source>
</evidence>
<organism evidence="13 14">
    <name type="scientific">Symbiodinium natans</name>
    <dbReference type="NCBI Taxonomy" id="878477"/>
    <lineage>
        <taxon>Eukaryota</taxon>
        <taxon>Sar</taxon>
        <taxon>Alveolata</taxon>
        <taxon>Dinophyceae</taxon>
        <taxon>Suessiales</taxon>
        <taxon>Symbiodiniaceae</taxon>
        <taxon>Symbiodinium</taxon>
    </lineage>
</organism>
<dbReference type="Proteomes" id="UP000604046">
    <property type="component" value="Unassembled WGS sequence"/>
</dbReference>
<dbReference type="EMBL" id="CAJNDS010002661">
    <property type="protein sequence ID" value="CAE7558988.1"/>
    <property type="molecule type" value="Genomic_DNA"/>
</dbReference>
<keyword evidence="4 11" id="KW-0812">Transmembrane</keyword>
<evidence type="ECO:0000313" key="13">
    <source>
        <dbReference type="EMBL" id="CAE7558988.1"/>
    </source>
</evidence>
<feature type="transmembrane region" description="Helical" evidence="11">
    <location>
        <begin position="753"/>
        <end position="775"/>
    </location>
</feature>
<evidence type="ECO:0000256" key="3">
    <source>
        <dbReference type="ARBA" id="ARBA00022448"/>
    </source>
</evidence>
<accession>A0A812U0F9</accession>
<dbReference type="GO" id="GO:0016020">
    <property type="term" value="C:membrane"/>
    <property type="evidence" value="ECO:0007669"/>
    <property type="project" value="UniProtKB-SubCell"/>
</dbReference>
<keyword evidence="3" id="KW-0813">Transport</keyword>
<keyword evidence="14" id="KW-1185">Reference proteome</keyword>
<dbReference type="GO" id="GO:0005524">
    <property type="term" value="F:ATP binding"/>
    <property type="evidence" value="ECO:0007669"/>
    <property type="project" value="UniProtKB-KW"/>
</dbReference>
<evidence type="ECO:0000256" key="4">
    <source>
        <dbReference type="ARBA" id="ARBA00022692"/>
    </source>
</evidence>
<feature type="transmembrane region" description="Helical" evidence="11">
    <location>
        <begin position="171"/>
        <end position="195"/>
    </location>
</feature>
<feature type="transmembrane region" description="Helical" evidence="11">
    <location>
        <begin position="202"/>
        <end position="223"/>
    </location>
</feature>